<reference evidence="2" key="1">
    <citation type="journal article" date="2021" name="PeerJ">
        <title>Extensive microbial diversity within the chicken gut microbiome revealed by metagenomics and culture.</title>
        <authorList>
            <person name="Gilroy R."/>
            <person name="Ravi A."/>
            <person name="Getino M."/>
            <person name="Pursley I."/>
            <person name="Horton D.L."/>
            <person name="Alikhan N.F."/>
            <person name="Baker D."/>
            <person name="Gharbi K."/>
            <person name="Hall N."/>
            <person name="Watson M."/>
            <person name="Adriaenssens E.M."/>
            <person name="Foster-Nyarko E."/>
            <person name="Jarju S."/>
            <person name="Secka A."/>
            <person name="Antonio M."/>
            <person name="Oren A."/>
            <person name="Chaudhuri R.R."/>
            <person name="La Ragione R."/>
            <person name="Hildebrand F."/>
            <person name="Pallen M.J."/>
        </authorList>
    </citation>
    <scope>NUCLEOTIDE SEQUENCE</scope>
    <source>
        <strain evidence="2">CHK191-13928</strain>
    </source>
</reference>
<dbReference type="EMBL" id="DXEM01000006">
    <property type="protein sequence ID" value="HIX66889.1"/>
    <property type="molecule type" value="Genomic_DNA"/>
</dbReference>
<sequence>MMMKLLKYDLKSMAKVIVPFWIALFTIGILCSAQIKFGLQNMGGAGNTLLVISFMVFIALIVAVMVMNFAVIIQRFWKGLLKEEGYLMFTLPVSERNLILSKGISAMLITMGTFVVIVLLVLAVGLMHGLELRQLAQIRIPDWFTAKWGFYMIAFCVINILSGIYHLYVAMAIGQLSNKNRFLCSFAAYIVLAIVFTIVETLVLEGSSTRVYDMVSEWVYLAVGAAEVIIYHIITEYILSKKLNLE</sequence>
<keyword evidence="1" id="KW-0472">Membrane</keyword>
<keyword evidence="1" id="KW-1133">Transmembrane helix</keyword>
<name>A0A9D1WTJ2_9FIRM</name>
<feature type="transmembrane region" description="Helical" evidence="1">
    <location>
        <begin position="182"/>
        <end position="199"/>
    </location>
</feature>
<evidence type="ECO:0000313" key="3">
    <source>
        <dbReference type="Proteomes" id="UP000886721"/>
    </source>
</evidence>
<evidence type="ECO:0000313" key="2">
    <source>
        <dbReference type="EMBL" id="HIX66889.1"/>
    </source>
</evidence>
<accession>A0A9D1WTJ2</accession>
<evidence type="ECO:0000256" key="1">
    <source>
        <dbReference type="SAM" id="Phobius"/>
    </source>
</evidence>
<organism evidence="2 3">
    <name type="scientific">Candidatus Anaerostipes excrementavium</name>
    <dbReference type="NCBI Taxonomy" id="2838463"/>
    <lineage>
        <taxon>Bacteria</taxon>
        <taxon>Bacillati</taxon>
        <taxon>Bacillota</taxon>
        <taxon>Clostridia</taxon>
        <taxon>Lachnospirales</taxon>
        <taxon>Lachnospiraceae</taxon>
        <taxon>Anaerostipes</taxon>
    </lineage>
</organism>
<protein>
    <submittedName>
        <fullName evidence="2">Uncharacterized protein</fullName>
    </submittedName>
</protein>
<feature type="transmembrane region" description="Helical" evidence="1">
    <location>
        <begin position="49"/>
        <end position="73"/>
    </location>
</feature>
<keyword evidence="1" id="KW-0812">Transmembrane</keyword>
<dbReference type="Proteomes" id="UP000886721">
    <property type="component" value="Unassembled WGS sequence"/>
</dbReference>
<comment type="caution">
    <text evidence="2">The sequence shown here is derived from an EMBL/GenBank/DDBJ whole genome shotgun (WGS) entry which is preliminary data.</text>
</comment>
<feature type="transmembrane region" description="Helical" evidence="1">
    <location>
        <begin position="219"/>
        <end position="239"/>
    </location>
</feature>
<reference evidence="2" key="2">
    <citation type="submission" date="2021-04" db="EMBL/GenBank/DDBJ databases">
        <authorList>
            <person name="Gilroy R."/>
        </authorList>
    </citation>
    <scope>NUCLEOTIDE SEQUENCE</scope>
    <source>
        <strain evidence="2">CHK191-13928</strain>
    </source>
</reference>
<gene>
    <name evidence="2" type="ORF">H9735_02035</name>
</gene>
<feature type="transmembrane region" description="Helical" evidence="1">
    <location>
        <begin position="148"/>
        <end position="170"/>
    </location>
</feature>
<feature type="transmembrane region" description="Helical" evidence="1">
    <location>
        <begin position="106"/>
        <end position="128"/>
    </location>
</feature>
<proteinExistence type="predicted"/>
<dbReference type="AlphaFoldDB" id="A0A9D1WTJ2"/>